<name>A0A0D2AAM2_9PEZI</name>
<accession>A0A0D2AAM2</accession>
<sequence>MGCDSIDNGNHNVPGILVRPVLKFGVKNAQGLVSLYGFYMTNMKNRDQDQRPTFVKYYPELPQLPNHVWIPKSHVSGSDARLLPLLIDIHGGGFMIGHPFLDDRDNAIFCHKYGICVVSINYRKVPNRFPVPVKDVATLIQCVLDDPDLPVDKARVAIIGYSAGGNLALTGPQMNNLHKKIKGVVAYYPVTDFVRTVHQRKSDSTPPPNRRDILARGMKNFNWIYLGRHHKHDLKNPLASPLWAERSKLPEKIYILGCEYDVLFGEARDAAIRYADLELAESEKKREPLGDGRTGWKSGNVTWEELKDLEHGFNQRWPLEIGKRRKEWKKRTLEIHANVADWLFREVYMTRQEN</sequence>
<dbReference type="RefSeq" id="XP_016213494.1">
    <property type="nucleotide sequence ID" value="XM_016358875.1"/>
</dbReference>
<feature type="domain" description="Alpha/beta hydrolase fold-3" evidence="2">
    <location>
        <begin position="87"/>
        <end position="273"/>
    </location>
</feature>
<dbReference type="Proteomes" id="UP000053259">
    <property type="component" value="Unassembled WGS sequence"/>
</dbReference>
<proteinExistence type="predicted"/>
<dbReference type="InterPro" id="IPR029058">
    <property type="entry name" value="AB_hydrolase_fold"/>
</dbReference>
<dbReference type="PANTHER" id="PTHR48081">
    <property type="entry name" value="AB HYDROLASE SUPERFAMILY PROTEIN C4A8.06C"/>
    <property type="match status" value="1"/>
</dbReference>
<keyword evidence="4" id="KW-1185">Reference proteome</keyword>
<dbReference type="AlphaFoldDB" id="A0A0D2AAM2"/>
<dbReference type="SUPFAM" id="SSF53474">
    <property type="entry name" value="alpha/beta-Hydrolases"/>
    <property type="match status" value="1"/>
</dbReference>
<dbReference type="EMBL" id="KN847544">
    <property type="protein sequence ID" value="KIW03625.1"/>
    <property type="molecule type" value="Genomic_DNA"/>
</dbReference>
<gene>
    <name evidence="3" type="ORF">PV09_05377</name>
</gene>
<dbReference type="InterPro" id="IPR013094">
    <property type="entry name" value="AB_hydrolase_3"/>
</dbReference>
<dbReference type="VEuPathDB" id="FungiDB:PV09_05377"/>
<dbReference type="STRING" id="253628.A0A0D2AAM2"/>
<dbReference type="PANTHER" id="PTHR48081:SF8">
    <property type="entry name" value="ALPHA_BETA HYDROLASE FOLD-3 DOMAIN-CONTAINING PROTEIN-RELATED"/>
    <property type="match status" value="1"/>
</dbReference>
<reference evidence="3 4" key="1">
    <citation type="submission" date="2015-01" db="EMBL/GenBank/DDBJ databases">
        <title>The Genome Sequence of Ochroconis gallopava CBS43764.</title>
        <authorList>
            <consortium name="The Broad Institute Genomics Platform"/>
            <person name="Cuomo C."/>
            <person name="de Hoog S."/>
            <person name="Gorbushina A."/>
            <person name="Stielow B."/>
            <person name="Teixiera M."/>
            <person name="Abouelleil A."/>
            <person name="Chapman S.B."/>
            <person name="Priest M."/>
            <person name="Young S.K."/>
            <person name="Wortman J."/>
            <person name="Nusbaum C."/>
            <person name="Birren B."/>
        </authorList>
    </citation>
    <scope>NUCLEOTIDE SEQUENCE [LARGE SCALE GENOMIC DNA]</scope>
    <source>
        <strain evidence="3 4">CBS 43764</strain>
    </source>
</reference>
<evidence type="ECO:0000256" key="1">
    <source>
        <dbReference type="ARBA" id="ARBA00022801"/>
    </source>
</evidence>
<dbReference type="InParanoid" id="A0A0D2AAM2"/>
<dbReference type="GO" id="GO:0016787">
    <property type="term" value="F:hydrolase activity"/>
    <property type="evidence" value="ECO:0007669"/>
    <property type="project" value="UniProtKB-KW"/>
</dbReference>
<dbReference type="Gene3D" id="3.40.50.1820">
    <property type="entry name" value="alpha/beta hydrolase"/>
    <property type="match status" value="1"/>
</dbReference>
<evidence type="ECO:0000313" key="4">
    <source>
        <dbReference type="Proteomes" id="UP000053259"/>
    </source>
</evidence>
<evidence type="ECO:0000259" key="2">
    <source>
        <dbReference type="Pfam" id="PF07859"/>
    </source>
</evidence>
<organism evidence="3 4">
    <name type="scientific">Verruconis gallopava</name>
    <dbReference type="NCBI Taxonomy" id="253628"/>
    <lineage>
        <taxon>Eukaryota</taxon>
        <taxon>Fungi</taxon>
        <taxon>Dikarya</taxon>
        <taxon>Ascomycota</taxon>
        <taxon>Pezizomycotina</taxon>
        <taxon>Dothideomycetes</taxon>
        <taxon>Pleosporomycetidae</taxon>
        <taxon>Venturiales</taxon>
        <taxon>Sympoventuriaceae</taxon>
        <taxon>Verruconis</taxon>
    </lineage>
</organism>
<evidence type="ECO:0000313" key="3">
    <source>
        <dbReference type="EMBL" id="KIW03625.1"/>
    </source>
</evidence>
<protein>
    <recommendedName>
        <fullName evidence="2">Alpha/beta hydrolase fold-3 domain-containing protein</fullName>
    </recommendedName>
</protein>
<dbReference type="HOGENOM" id="CLU_012494_3_1_1"/>
<dbReference type="OrthoDB" id="408631at2759"/>
<dbReference type="InterPro" id="IPR050300">
    <property type="entry name" value="GDXG_lipolytic_enzyme"/>
</dbReference>
<dbReference type="Pfam" id="PF07859">
    <property type="entry name" value="Abhydrolase_3"/>
    <property type="match status" value="1"/>
</dbReference>
<keyword evidence="1" id="KW-0378">Hydrolase</keyword>
<dbReference type="GeneID" id="27313350"/>